<protein>
    <submittedName>
        <fullName evidence="2">Uncharacterized protein</fullName>
    </submittedName>
</protein>
<reference evidence="2" key="1">
    <citation type="submission" date="2021-12" db="EMBL/GenBank/DDBJ databases">
        <authorList>
            <person name="Martin H S."/>
        </authorList>
    </citation>
    <scope>NUCLEOTIDE SEQUENCE</scope>
</reference>
<feature type="non-terminal residue" evidence="2">
    <location>
        <position position="192"/>
    </location>
</feature>
<organism evidence="2 3">
    <name type="scientific">Brenthis ino</name>
    <name type="common">lesser marbled fritillary</name>
    <dbReference type="NCBI Taxonomy" id="405034"/>
    <lineage>
        <taxon>Eukaryota</taxon>
        <taxon>Metazoa</taxon>
        <taxon>Ecdysozoa</taxon>
        <taxon>Arthropoda</taxon>
        <taxon>Hexapoda</taxon>
        <taxon>Insecta</taxon>
        <taxon>Pterygota</taxon>
        <taxon>Neoptera</taxon>
        <taxon>Endopterygota</taxon>
        <taxon>Lepidoptera</taxon>
        <taxon>Glossata</taxon>
        <taxon>Ditrysia</taxon>
        <taxon>Papilionoidea</taxon>
        <taxon>Nymphalidae</taxon>
        <taxon>Heliconiinae</taxon>
        <taxon>Argynnini</taxon>
        <taxon>Brenthis</taxon>
    </lineage>
</organism>
<evidence type="ECO:0000313" key="2">
    <source>
        <dbReference type="EMBL" id="CAH0717079.1"/>
    </source>
</evidence>
<sequence>MVLSEPVTVASPSTTGQTSNLCTSQIPETGSLSVKMDLNTGPPLTGLDSPVARPRIYRPRRLNSPYKSKTTVQSKIDPEWVKGLENRRLDAETKLAEAALFMAESTRTQAEAAKVQADTMRSLVELPPCGGHNVVLCVPIDISNALLELQCSTPLYFWYDSEHLGSALLHYQVLHLQLELKAMASVDSQNHL</sequence>
<gene>
    <name evidence="2" type="ORF">BINO364_LOCUS3721</name>
</gene>
<name>A0A8J9UCQ9_9NEOP</name>
<proteinExistence type="predicted"/>
<dbReference type="OrthoDB" id="6931947at2759"/>
<feature type="region of interest" description="Disordered" evidence="1">
    <location>
        <begin position="1"/>
        <end position="25"/>
    </location>
</feature>
<keyword evidence="3" id="KW-1185">Reference proteome</keyword>
<dbReference type="AlphaFoldDB" id="A0A8J9UCQ9"/>
<accession>A0A8J9UCQ9</accession>
<evidence type="ECO:0000256" key="1">
    <source>
        <dbReference type="SAM" id="MobiDB-lite"/>
    </source>
</evidence>
<dbReference type="Proteomes" id="UP000838878">
    <property type="component" value="Chromosome 11"/>
</dbReference>
<feature type="compositionally biased region" description="Polar residues" evidence="1">
    <location>
        <begin position="10"/>
        <end position="25"/>
    </location>
</feature>
<dbReference type="EMBL" id="OV170231">
    <property type="protein sequence ID" value="CAH0717079.1"/>
    <property type="molecule type" value="Genomic_DNA"/>
</dbReference>
<evidence type="ECO:0000313" key="3">
    <source>
        <dbReference type="Proteomes" id="UP000838878"/>
    </source>
</evidence>